<dbReference type="Proteomes" id="UP000324767">
    <property type="component" value="Unassembled WGS sequence"/>
</dbReference>
<dbReference type="InterPro" id="IPR029033">
    <property type="entry name" value="His_PPase_superfam"/>
</dbReference>
<gene>
    <name evidence="1" type="ORF">FRX48_04239</name>
</gene>
<protein>
    <submittedName>
        <fullName evidence="1">Phosphoglycerate mutase</fullName>
    </submittedName>
</protein>
<dbReference type="Gene3D" id="3.40.50.1240">
    <property type="entry name" value="Phosphoglycerate mutase-like"/>
    <property type="match status" value="1"/>
</dbReference>
<reference evidence="1 2" key="1">
    <citation type="submission" date="2019-09" db="EMBL/GenBank/DDBJ databases">
        <title>The hologenome of the rock-dwelling lichen Lasallia pustulata.</title>
        <authorList>
            <person name="Greshake Tzovaras B."/>
            <person name="Segers F."/>
            <person name="Bicker A."/>
            <person name="Dal Grande F."/>
            <person name="Otte J."/>
            <person name="Hankeln T."/>
            <person name="Schmitt I."/>
            <person name="Ebersberger I."/>
        </authorList>
    </citation>
    <scope>NUCLEOTIDE SEQUENCE [LARGE SCALE GENOMIC DNA]</scope>
    <source>
        <strain evidence="1">A1-1</strain>
    </source>
</reference>
<evidence type="ECO:0000313" key="2">
    <source>
        <dbReference type="Proteomes" id="UP000324767"/>
    </source>
</evidence>
<accession>A0A5M8PRD9</accession>
<dbReference type="EMBL" id="VXIT01000006">
    <property type="protein sequence ID" value="KAA6412089.1"/>
    <property type="molecule type" value="Genomic_DNA"/>
</dbReference>
<dbReference type="OrthoDB" id="414418at2759"/>
<organism evidence="1 2">
    <name type="scientific">Lasallia pustulata</name>
    <dbReference type="NCBI Taxonomy" id="136370"/>
    <lineage>
        <taxon>Eukaryota</taxon>
        <taxon>Fungi</taxon>
        <taxon>Dikarya</taxon>
        <taxon>Ascomycota</taxon>
        <taxon>Pezizomycotina</taxon>
        <taxon>Lecanoromycetes</taxon>
        <taxon>OSLEUM clade</taxon>
        <taxon>Umbilicariomycetidae</taxon>
        <taxon>Umbilicariales</taxon>
        <taxon>Umbilicariaceae</taxon>
        <taxon>Lasallia</taxon>
    </lineage>
</organism>
<dbReference type="SUPFAM" id="SSF53254">
    <property type="entry name" value="Phosphoglycerate mutase-like"/>
    <property type="match status" value="1"/>
</dbReference>
<name>A0A5M8PRD9_9LECA</name>
<comment type="caution">
    <text evidence="1">The sequence shown here is derived from an EMBL/GenBank/DDBJ whole genome shotgun (WGS) entry which is preliminary data.</text>
</comment>
<dbReference type="InterPro" id="IPR013078">
    <property type="entry name" value="His_Pase_superF_clade-1"/>
</dbReference>
<dbReference type="InterPro" id="IPR051710">
    <property type="entry name" value="Phosphatase_SH3-domain"/>
</dbReference>
<dbReference type="AlphaFoldDB" id="A0A5M8PRD9"/>
<sequence length="98" mass="10419">MVLTTIYLTRHGFRVNWTLNPATGEYHTNVPSPTRIPSDPPLAAYGVEQATQLAARVATLDPPVGAVYSSPFYRCLETLRPVVGGYRGGAAVGDCGLG</sequence>
<dbReference type="CDD" id="cd07067">
    <property type="entry name" value="HP_PGM_like"/>
    <property type="match status" value="1"/>
</dbReference>
<evidence type="ECO:0000313" key="1">
    <source>
        <dbReference type="EMBL" id="KAA6412089.1"/>
    </source>
</evidence>
<dbReference type="PANTHER" id="PTHR16469">
    <property type="entry name" value="UBIQUITIN-ASSOCIATED AND SH3 DOMAIN-CONTAINING BA-RELATED"/>
    <property type="match status" value="1"/>
</dbReference>
<proteinExistence type="predicted"/>
<dbReference type="PANTHER" id="PTHR16469:SF51">
    <property type="entry name" value="TRANSCRIPTION FACTOR TAU 55 KDA SUBUNIT"/>
    <property type="match status" value="1"/>
</dbReference>
<dbReference type="Pfam" id="PF00300">
    <property type="entry name" value="His_Phos_1"/>
    <property type="match status" value="1"/>
</dbReference>